<organism evidence="21 22">
    <name type="scientific">Desulforamulus reducens (strain ATCC BAA-1160 / DSM 100696 / MI-1)</name>
    <name type="common">Desulfotomaculum reducens</name>
    <dbReference type="NCBI Taxonomy" id="349161"/>
    <lineage>
        <taxon>Bacteria</taxon>
        <taxon>Bacillati</taxon>
        <taxon>Bacillota</taxon>
        <taxon>Clostridia</taxon>
        <taxon>Eubacteriales</taxon>
        <taxon>Peptococcaceae</taxon>
        <taxon>Desulforamulus</taxon>
    </lineage>
</organism>
<dbReference type="GO" id="GO:0000160">
    <property type="term" value="P:phosphorelay signal transduction system"/>
    <property type="evidence" value="ECO:0007669"/>
    <property type="project" value="UniProtKB-KW"/>
</dbReference>
<evidence type="ECO:0000256" key="18">
    <source>
        <dbReference type="PROSITE-ProRule" id="PRU00169"/>
    </source>
</evidence>
<dbReference type="Gene3D" id="3.40.50.300">
    <property type="entry name" value="P-loop containing nucleotide triphosphate hydrolases"/>
    <property type="match status" value="1"/>
</dbReference>
<gene>
    <name evidence="21" type="ordered locus">Dred_1312</name>
</gene>
<evidence type="ECO:0000256" key="11">
    <source>
        <dbReference type="ARBA" id="ARBA00023125"/>
    </source>
</evidence>
<keyword evidence="10" id="KW-0805">Transcription regulation</keyword>
<keyword evidence="14" id="KW-0535">Nitrogen fixation</keyword>
<dbReference type="InterPro" id="IPR025943">
    <property type="entry name" value="Sigma_54_int_dom_ATP-bd_2"/>
</dbReference>
<evidence type="ECO:0000256" key="8">
    <source>
        <dbReference type="ARBA" id="ARBA00022840"/>
    </source>
</evidence>
<evidence type="ECO:0000313" key="21">
    <source>
        <dbReference type="EMBL" id="ABO49846.1"/>
    </source>
</evidence>
<comment type="function">
    <text evidence="15">May play the central regulatory role in sporulation. It may be an element of the effector pathway responsible for the activation of sporulation genes in response to nutritional stress. Spo0A may act in concert with spo0H (a sigma factor) to control the expression of some genes that are critical to the sporulation process.</text>
</comment>
<reference evidence="21 22" key="1">
    <citation type="submission" date="2007-03" db="EMBL/GenBank/DDBJ databases">
        <title>Complete sequence of Desulfotomaculum reducens MI-1.</title>
        <authorList>
            <consortium name="US DOE Joint Genome Institute"/>
            <person name="Copeland A."/>
            <person name="Lucas S."/>
            <person name="Lapidus A."/>
            <person name="Barry K."/>
            <person name="Detter J.C."/>
            <person name="Glavina del Rio T."/>
            <person name="Hammon N."/>
            <person name="Israni S."/>
            <person name="Dalin E."/>
            <person name="Tice H."/>
            <person name="Pitluck S."/>
            <person name="Sims D."/>
            <person name="Brettin T."/>
            <person name="Bruce D."/>
            <person name="Han C."/>
            <person name="Tapia R."/>
            <person name="Schmutz J."/>
            <person name="Larimer F."/>
            <person name="Land M."/>
            <person name="Hauser L."/>
            <person name="Kyrpides N."/>
            <person name="Kim E."/>
            <person name="Tebo B.M."/>
            <person name="Richardson P."/>
        </authorList>
    </citation>
    <scope>NUCLEOTIDE SEQUENCE [LARGE SCALE GENOMIC DNA]</scope>
    <source>
        <strain evidence="21 22">MI-1</strain>
    </source>
</reference>
<dbReference type="RefSeq" id="WP_011877669.1">
    <property type="nucleotide sequence ID" value="NC_009253.1"/>
</dbReference>
<proteinExistence type="predicted"/>
<dbReference type="AlphaFoldDB" id="A4J443"/>
<dbReference type="OrthoDB" id="9803970at2"/>
<dbReference type="SUPFAM" id="SSF52172">
    <property type="entry name" value="CheY-like"/>
    <property type="match status" value="1"/>
</dbReference>
<dbReference type="InterPro" id="IPR025662">
    <property type="entry name" value="Sigma_54_int_dom_ATP-bd_1"/>
</dbReference>
<evidence type="ECO:0000256" key="16">
    <source>
        <dbReference type="ARBA" id="ARBA00029881"/>
    </source>
</evidence>
<evidence type="ECO:0000259" key="19">
    <source>
        <dbReference type="PROSITE" id="PS50045"/>
    </source>
</evidence>
<dbReference type="CDD" id="cd00009">
    <property type="entry name" value="AAA"/>
    <property type="match status" value="1"/>
</dbReference>
<dbReference type="Pfam" id="PF00158">
    <property type="entry name" value="Sigma54_activat"/>
    <property type="match status" value="1"/>
</dbReference>
<keyword evidence="13" id="KW-0804">Transcription</keyword>
<dbReference type="STRING" id="349161.Dred_1312"/>
<dbReference type="FunFam" id="3.40.50.300:FF:000006">
    <property type="entry name" value="DNA-binding transcriptional regulator NtrC"/>
    <property type="match status" value="1"/>
</dbReference>
<sequence length="455" mass="51025">MVKKRVLVVDDEESVRQFLYDVLTEEKYQVATAANGLQCQDKLMQFKPDVLITDIRMPEKDGFGLLEQIKSAGLNIPVILMTAFGTTEVAIKAMKLGAFDYIVKPFDLDEFLDLIQRAVAQSDTVATFPQAQEPASSTGINIIGNSPSMRNVYKDIGRVADSNATVLIQGESGTGKELVARAIHYNSSRRNNPFIKVNCANLPDSLLESELFGYEKGAFTGASSLKVGRFELAHEGTIFFDEIGEISLATQAKLLRAIQEKEFDRVGGTKTIKVNVRILAATNRKLKQSVREGEFREDLFFRLNVVNIEIPPLRDRKEDIPLLIAHFLAKYNKEFNKEIKGFSKEAIKLLIGYDWPGNVRELENVVERSIIMARGAIIVPEDIQLGATVSQQPTELEILDENLSLKQIISDVERKVILKALEENNWCRTTVAKVLKINRRSLYAKMKELGIEENG</sequence>
<dbReference type="PRINTS" id="PR01590">
    <property type="entry name" value="HTHFIS"/>
</dbReference>
<keyword evidence="6 18" id="KW-0597">Phosphoprotein</keyword>
<dbReference type="GO" id="GO:0043565">
    <property type="term" value="F:sequence-specific DNA binding"/>
    <property type="evidence" value="ECO:0007669"/>
    <property type="project" value="InterPro"/>
</dbReference>
<name>A4J443_DESRM</name>
<dbReference type="PROSITE" id="PS00688">
    <property type="entry name" value="SIGMA54_INTERACT_3"/>
    <property type="match status" value="1"/>
</dbReference>
<keyword evidence="7" id="KW-0547">Nucleotide-binding</keyword>
<evidence type="ECO:0000313" key="22">
    <source>
        <dbReference type="Proteomes" id="UP000001556"/>
    </source>
</evidence>
<dbReference type="Gene3D" id="1.10.8.60">
    <property type="match status" value="1"/>
</dbReference>
<dbReference type="PROSITE" id="PS50110">
    <property type="entry name" value="RESPONSE_REGULATORY"/>
    <property type="match status" value="1"/>
</dbReference>
<dbReference type="KEGG" id="drm:Dred_1312"/>
<keyword evidence="11" id="KW-0238">DNA-binding</keyword>
<evidence type="ECO:0000256" key="13">
    <source>
        <dbReference type="ARBA" id="ARBA00023163"/>
    </source>
</evidence>
<accession>A4J443</accession>
<dbReference type="InterPro" id="IPR027417">
    <property type="entry name" value="P-loop_NTPase"/>
</dbReference>
<dbReference type="SUPFAM" id="SSF46689">
    <property type="entry name" value="Homeodomain-like"/>
    <property type="match status" value="1"/>
</dbReference>
<dbReference type="Pfam" id="PF25601">
    <property type="entry name" value="AAA_lid_14"/>
    <property type="match status" value="1"/>
</dbReference>
<dbReference type="FunFam" id="3.40.50.2300:FF:000018">
    <property type="entry name" value="DNA-binding transcriptional regulator NtrC"/>
    <property type="match status" value="1"/>
</dbReference>
<evidence type="ECO:0000256" key="15">
    <source>
        <dbReference type="ARBA" id="ARBA00024867"/>
    </source>
</evidence>
<dbReference type="Proteomes" id="UP000001556">
    <property type="component" value="Chromosome"/>
</dbReference>
<dbReference type="FunFam" id="1.10.8.60:FF:000014">
    <property type="entry name" value="DNA-binding transcriptional regulator NtrC"/>
    <property type="match status" value="1"/>
</dbReference>
<evidence type="ECO:0000256" key="2">
    <source>
        <dbReference type="ARBA" id="ARBA00018672"/>
    </source>
</evidence>
<evidence type="ECO:0000256" key="14">
    <source>
        <dbReference type="ARBA" id="ARBA00023231"/>
    </source>
</evidence>
<keyword evidence="9" id="KW-0902">Two-component regulatory system</keyword>
<dbReference type="SMART" id="SM00382">
    <property type="entry name" value="AAA"/>
    <property type="match status" value="1"/>
</dbReference>
<evidence type="ECO:0000256" key="6">
    <source>
        <dbReference type="ARBA" id="ARBA00022553"/>
    </source>
</evidence>
<dbReference type="InterPro" id="IPR025944">
    <property type="entry name" value="Sigma_54_int_dom_CS"/>
</dbReference>
<keyword evidence="8" id="KW-0067">ATP-binding</keyword>
<evidence type="ECO:0000256" key="10">
    <source>
        <dbReference type="ARBA" id="ARBA00023015"/>
    </source>
</evidence>
<dbReference type="InterPro" id="IPR011006">
    <property type="entry name" value="CheY-like_superfamily"/>
</dbReference>
<dbReference type="InterPro" id="IPR009057">
    <property type="entry name" value="Homeodomain-like_sf"/>
</dbReference>
<dbReference type="eggNOG" id="COG2204">
    <property type="taxonomic scope" value="Bacteria"/>
</dbReference>
<dbReference type="PANTHER" id="PTHR32071">
    <property type="entry name" value="TRANSCRIPTIONAL REGULATORY PROTEIN"/>
    <property type="match status" value="1"/>
</dbReference>
<keyword evidence="22" id="KW-1185">Reference proteome</keyword>
<evidence type="ECO:0000256" key="3">
    <source>
        <dbReference type="ARBA" id="ARBA00019059"/>
    </source>
</evidence>
<dbReference type="InterPro" id="IPR003593">
    <property type="entry name" value="AAA+_ATPase"/>
</dbReference>
<evidence type="ECO:0000256" key="4">
    <source>
        <dbReference type="ARBA" id="ARBA00022490"/>
    </source>
</evidence>
<dbReference type="HOGENOM" id="CLU_000445_0_6_9"/>
<evidence type="ECO:0000256" key="12">
    <source>
        <dbReference type="ARBA" id="ARBA00023159"/>
    </source>
</evidence>
<dbReference type="GO" id="GO:0006355">
    <property type="term" value="P:regulation of DNA-templated transcription"/>
    <property type="evidence" value="ECO:0007669"/>
    <property type="project" value="InterPro"/>
</dbReference>
<dbReference type="SMART" id="SM00448">
    <property type="entry name" value="REC"/>
    <property type="match status" value="1"/>
</dbReference>
<evidence type="ECO:0000259" key="20">
    <source>
        <dbReference type="PROSITE" id="PS50110"/>
    </source>
</evidence>
<keyword evidence="4" id="KW-0963">Cytoplasm</keyword>
<dbReference type="InterPro" id="IPR002197">
    <property type="entry name" value="HTH_Fis"/>
</dbReference>
<dbReference type="GO" id="GO:0005524">
    <property type="term" value="F:ATP binding"/>
    <property type="evidence" value="ECO:0007669"/>
    <property type="project" value="UniProtKB-KW"/>
</dbReference>
<dbReference type="Gene3D" id="1.10.10.60">
    <property type="entry name" value="Homeodomain-like"/>
    <property type="match status" value="1"/>
</dbReference>
<dbReference type="Gene3D" id="3.40.50.2300">
    <property type="match status" value="1"/>
</dbReference>
<evidence type="ECO:0000256" key="9">
    <source>
        <dbReference type="ARBA" id="ARBA00023012"/>
    </source>
</evidence>
<evidence type="ECO:0000256" key="17">
    <source>
        <dbReference type="ARBA" id="ARBA00031910"/>
    </source>
</evidence>
<feature type="domain" description="Response regulatory" evidence="20">
    <location>
        <begin position="5"/>
        <end position="119"/>
    </location>
</feature>
<dbReference type="PANTHER" id="PTHR32071:SF95">
    <property type="entry name" value="DNA-BINDING TRANSCRIPTIONAL REGULATOR NTRC"/>
    <property type="match status" value="1"/>
</dbReference>
<dbReference type="InterPro" id="IPR001789">
    <property type="entry name" value="Sig_transdc_resp-reg_receiver"/>
</dbReference>
<evidence type="ECO:0000256" key="5">
    <source>
        <dbReference type="ARBA" id="ARBA00022491"/>
    </source>
</evidence>
<comment type="subcellular location">
    <subcellularLocation>
        <location evidence="1">Cytoplasm</location>
    </subcellularLocation>
</comment>
<dbReference type="SUPFAM" id="SSF52540">
    <property type="entry name" value="P-loop containing nucleoside triphosphate hydrolases"/>
    <property type="match status" value="1"/>
</dbReference>
<dbReference type="PROSITE" id="PS00675">
    <property type="entry name" value="SIGMA54_INTERACT_1"/>
    <property type="match status" value="1"/>
</dbReference>
<dbReference type="EMBL" id="CP000612">
    <property type="protein sequence ID" value="ABO49846.1"/>
    <property type="molecule type" value="Genomic_DNA"/>
</dbReference>
<dbReference type="PROSITE" id="PS00676">
    <property type="entry name" value="SIGMA54_INTERACT_2"/>
    <property type="match status" value="1"/>
</dbReference>
<dbReference type="Pfam" id="PF02954">
    <property type="entry name" value="HTH_8"/>
    <property type="match status" value="1"/>
</dbReference>
<dbReference type="InterPro" id="IPR058031">
    <property type="entry name" value="AAA_lid_NorR"/>
</dbReference>
<feature type="domain" description="Sigma-54 factor interaction" evidence="19">
    <location>
        <begin position="142"/>
        <end position="371"/>
    </location>
</feature>
<dbReference type="GO" id="GO:0005737">
    <property type="term" value="C:cytoplasm"/>
    <property type="evidence" value="ECO:0007669"/>
    <property type="project" value="UniProtKB-SubCell"/>
</dbReference>
<dbReference type="Pfam" id="PF00072">
    <property type="entry name" value="Response_reg"/>
    <property type="match status" value="1"/>
</dbReference>
<evidence type="ECO:0000256" key="7">
    <source>
        <dbReference type="ARBA" id="ARBA00022741"/>
    </source>
</evidence>
<dbReference type="PROSITE" id="PS50045">
    <property type="entry name" value="SIGMA54_INTERACT_4"/>
    <property type="match status" value="1"/>
</dbReference>
<keyword evidence="5" id="KW-0678">Repressor</keyword>
<keyword evidence="12" id="KW-0010">Activator</keyword>
<feature type="modified residue" description="4-aspartylphosphate" evidence="18">
    <location>
        <position position="54"/>
    </location>
</feature>
<dbReference type="InterPro" id="IPR002078">
    <property type="entry name" value="Sigma_54_int"/>
</dbReference>
<evidence type="ECO:0000256" key="1">
    <source>
        <dbReference type="ARBA" id="ARBA00004496"/>
    </source>
</evidence>
<protein>
    <recommendedName>
        <fullName evidence="3">DNA-binding transcriptional regulator NtrC</fullName>
    </recommendedName>
    <alternativeName>
        <fullName evidence="16">Nitrogen regulation protein NR(I)</fullName>
    </alternativeName>
    <alternativeName>
        <fullName evidence="17">Nitrogen regulator I</fullName>
    </alternativeName>
    <alternativeName>
        <fullName evidence="2">Stage 0 sporulation protein A homolog</fullName>
    </alternativeName>
</protein>